<keyword evidence="11" id="KW-1185">Reference proteome</keyword>
<evidence type="ECO:0000256" key="5">
    <source>
        <dbReference type="ARBA" id="ARBA00023065"/>
    </source>
</evidence>
<keyword evidence="4 7" id="KW-1133">Transmembrane helix</keyword>
<evidence type="ECO:0000256" key="1">
    <source>
        <dbReference type="ARBA" id="ARBA00004127"/>
    </source>
</evidence>
<dbReference type="PANTHER" id="PTHR43840">
    <property type="entry name" value="MITOCHONDRIAL METAL TRANSPORTER 1-RELATED"/>
    <property type="match status" value="1"/>
</dbReference>
<keyword evidence="6 7" id="KW-0472">Membrane</keyword>
<evidence type="ECO:0000313" key="11">
    <source>
        <dbReference type="Proteomes" id="UP001152747"/>
    </source>
</evidence>
<dbReference type="SUPFAM" id="SSF160240">
    <property type="entry name" value="Cation efflux protein cytoplasmic domain-like"/>
    <property type="match status" value="1"/>
</dbReference>
<protein>
    <recommendedName>
        <fullName evidence="12">Cation efflux protein cytoplasmic domain-containing protein</fullName>
    </recommendedName>
</protein>
<keyword evidence="5" id="KW-0406">Ion transport</keyword>
<accession>A0A9P1MUA7</accession>
<dbReference type="SUPFAM" id="SSF161111">
    <property type="entry name" value="Cation efflux protein transmembrane domain-like"/>
    <property type="match status" value="1"/>
</dbReference>
<dbReference type="PANTHER" id="PTHR43840:SF6">
    <property type="entry name" value="CATION EFFLUX PROTEIN CYTOPLASMIC DOMAIN-CONTAINING PROTEIN"/>
    <property type="match status" value="1"/>
</dbReference>
<keyword evidence="3 7" id="KW-0812">Transmembrane</keyword>
<dbReference type="EMBL" id="CANHGI010000001">
    <property type="protein sequence ID" value="CAI5440364.1"/>
    <property type="molecule type" value="Genomic_DNA"/>
</dbReference>
<dbReference type="FunFam" id="3.30.70.1350:FF:000001">
    <property type="entry name" value="Metal tolerance protein 11"/>
    <property type="match status" value="1"/>
</dbReference>
<dbReference type="InterPro" id="IPR050291">
    <property type="entry name" value="CDF_Transporter"/>
</dbReference>
<comment type="caution">
    <text evidence="10">The sequence shown here is derived from an EMBL/GenBank/DDBJ whole genome shotgun (WGS) entry which is preliminary data.</text>
</comment>
<dbReference type="OrthoDB" id="78296at2759"/>
<evidence type="ECO:0000256" key="6">
    <source>
        <dbReference type="ARBA" id="ARBA00023136"/>
    </source>
</evidence>
<evidence type="ECO:0000256" key="3">
    <source>
        <dbReference type="ARBA" id="ARBA00022692"/>
    </source>
</evidence>
<evidence type="ECO:0000259" key="8">
    <source>
        <dbReference type="Pfam" id="PF01545"/>
    </source>
</evidence>
<sequence>MAFANVSMIMQSINSIVNDTVDPQMTFLTMIIVVVQTAIKAVLMYLCYKRASNSSLVIAMDLRNDLVTRSLALVCGYLGDYVWRLADPVGAICVCTWIAFSWCQNAIENIPQLTGRAAERDQMARILNIAVKHDKRIQFIDHSMIYYTGQNAQVELHIVLDENMKLKQTHDISHDLEKKIQKLDFVERCFVHVDYNCDGD</sequence>
<name>A0A9P1MUA7_9PELO</name>
<evidence type="ECO:0008006" key="12">
    <source>
        <dbReference type="Google" id="ProtNLM"/>
    </source>
</evidence>
<dbReference type="Proteomes" id="UP001152747">
    <property type="component" value="Unassembled WGS sequence"/>
</dbReference>
<dbReference type="InterPro" id="IPR036837">
    <property type="entry name" value="Cation_efflux_CTD_sf"/>
</dbReference>
<evidence type="ECO:0000256" key="7">
    <source>
        <dbReference type="SAM" id="Phobius"/>
    </source>
</evidence>
<organism evidence="10 11">
    <name type="scientific">Caenorhabditis angaria</name>
    <dbReference type="NCBI Taxonomy" id="860376"/>
    <lineage>
        <taxon>Eukaryota</taxon>
        <taxon>Metazoa</taxon>
        <taxon>Ecdysozoa</taxon>
        <taxon>Nematoda</taxon>
        <taxon>Chromadorea</taxon>
        <taxon>Rhabditida</taxon>
        <taxon>Rhabditina</taxon>
        <taxon>Rhabditomorpha</taxon>
        <taxon>Rhabditoidea</taxon>
        <taxon>Rhabditidae</taxon>
        <taxon>Peloderinae</taxon>
        <taxon>Caenorhabditis</taxon>
    </lineage>
</organism>
<reference evidence="10" key="1">
    <citation type="submission" date="2022-11" db="EMBL/GenBank/DDBJ databases">
        <authorList>
            <person name="Kikuchi T."/>
        </authorList>
    </citation>
    <scope>NUCLEOTIDE SEQUENCE</scope>
    <source>
        <strain evidence="10">PS1010</strain>
    </source>
</reference>
<dbReference type="Pfam" id="PF16916">
    <property type="entry name" value="ZT_dimer"/>
    <property type="match status" value="1"/>
</dbReference>
<dbReference type="AlphaFoldDB" id="A0A9P1MUA7"/>
<dbReference type="Pfam" id="PF01545">
    <property type="entry name" value="Cation_efflux"/>
    <property type="match status" value="1"/>
</dbReference>
<dbReference type="Gene3D" id="1.20.1510.10">
    <property type="entry name" value="Cation efflux protein transmembrane domain"/>
    <property type="match status" value="1"/>
</dbReference>
<dbReference type="GO" id="GO:0008324">
    <property type="term" value="F:monoatomic cation transmembrane transporter activity"/>
    <property type="evidence" value="ECO:0007669"/>
    <property type="project" value="InterPro"/>
</dbReference>
<feature type="domain" description="Cation efflux protein transmembrane" evidence="8">
    <location>
        <begin position="4"/>
        <end position="113"/>
    </location>
</feature>
<evidence type="ECO:0000259" key="9">
    <source>
        <dbReference type="Pfam" id="PF16916"/>
    </source>
</evidence>
<dbReference type="InterPro" id="IPR027469">
    <property type="entry name" value="Cation_efflux_TMD_sf"/>
</dbReference>
<evidence type="ECO:0000313" key="10">
    <source>
        <dbReference type="EMBL" id="CAI5440364.1"/>
    </source>
</evidence>
<dbReference type="InterPro" id="IPR058533">
    <property type="entry name" value="Cation_efflux_TM"/>
</dbReference>
<gene>
    <name evidence="10" type="ORF">CAMP_LOCUS3001</name>
</gene>
<feature type="transmembrane region" description="Helical" evidence="7">
    <location>
        <begin position="27"/>
        <end position="48"/>
    </location>
</feature>
<dbReference type="Gene3D" id="3.30.70.1350">
    <property type="entry name" value="Cation efflux protein, cytoplasmic domain"/>
    <property type="match status" value="1"/>
</dbReference>
<evidence type="ECO:0000256" key="4">
    <source>
        <dbReference type="ARBA" id="ARBA00022989"/>
    </source>
</evidence>
<dbReference type="GO" id="GO:0012505">
    <property type="term" value="C:endomembrane system"/>
    <property type="evidence" value="ECO:0007669"/>
    <property type="project" value="UniProtKB-SubCell"/>
</dbReference>
<evidence type="ECO:0000256" key="2">
    <source>
        <dbReference type="ARBA" id="ARBA00022448"/>
    </source>
</evidence>
<feature type="domain" description="Cation efflux protein cytoplasmic" evidence="9">
    <location>
        <begin position="120"/>
        <end position="194"/>
    </location>
</feature>
<keyword evidence="2" id="KW-0813">Transport</keyword>
<comment type="subcellular location">
    <subcellularLocation>
        <location evidence="1">Endomembrane system</location>
        <topology evidence="1">Multi-pass membrane protein</topology>
    </subcellularLocation>
</comment>
<dbReference type="GO" id="GO:0016020">
    <property type="term" value="C:membrane"/>
    <property type="evidence" value="ECO:0007669"/>
    <property type="project" value="InterPro"/>
</dbReference>
<dbReference type="InterPro" id="IPR027470">
    <property type="entry name" value="Cation_efflux_CTD"/>
</dbReference>
<proteinExistence type="predicted"/>